<proteinExistence type="predicted"/>
<dbReference type="Proteomes" id="UP000675880">
    <property type="component" value="Unassembled WGS sequence"/>
</dbReference>
<evidence type="ECO:0000256" key="1">
    <source>
        <dbReference type="SAM" id="MobiDB-lite"/>
    </source>
</evidence>
<evidence type="ECO:0000313" key="3">
    <source>
        <dbReference type="Proteomes" id="UP000675880"/>
    </source>
</evidence>
<sequence length="67" mass="7304">MHRCGHDDARACRSVAPIDMGCGGLARRLRGLCPLEVREAILKQDAEKEAPPDEVEANQNCGVEITM</sequence>
<comment type="caution">
    <text evidence="2">The sequence shown here is derived from an EMBL/GenBank/DDBJ whole genome shotgun (WGS) entry which is preliminary data.</text>
</comment>
<evidence type="ECO:0000313" key="2">
    <source>
        <dbReference type="EMBL" id="CAE6795671.1"/>
    </source>
</evidence>
<reference evidence="2 3" key="1">
    <citation type="submission" date="2021-02" db="EMBL/GenBank/DDBJ databases">
        <authorList>
            <person name="Han P."/>
        </authorList>
    </citation>
    <scope>NUCLEOTIDE SEQUENCE [LARGE SCALE GENOMIC DNA]</scope>
    <source>
        <strain evidence="2">Candidatus Nitrospira sp. ZN2</strain>
    </source>
</reference>
<dbReference type="EMBL" id="CAJNBJ010000020">
    <property type="protein sequence ID" value="CAE6795671.1"/>
    <property type="molecule type" value="Genomic_DNA"/>
</dbReference>
<protein>
    <submittedName>
        <fullName evidence="2">Uncharacterized protein</fullName>
    </submittedName>
</protein>
<name>A0ABM8S8T1_9BACT</name>
<keyword evidence="3" id="KW-1185">Reference proteome</keyword>
<accession>A0ABM8S8T1</accession>
<gene>
    <name evidence="2" type="ORF">NSPZN2_70078</name>
</gene>
<feature type="region of interest" description="Disordered" evidence="1">
    <location>
        <begin position="45"/>
        <end position="67"/>
    </location>
</feature>
<organism evidence="2 3">
    <name type="scientific">Nitrospira defluvii</name>
    <dbReference type="NCBI Taxonomy" id="330214"/>
    <lineage>
        <taxon>Bacteria</taxon>
        <taxon>Pseudomonadati</taxon>
        <taxon>Nitrospirota</taxon>
        <taxon>Nitrospiria</taxon>
        <taxon>Nitrospirales</taxon>
        <taxon>Nitrospiraceae</taxon>
        <taxon>Nitrospira</taxon>
    </lineage>
</organism>